<evidence type="ECO:0000313" key="3">
    <source>
        <dbReference type="Proteomes" id="UP000198634"/>
    </source>
</evidence>
<dbReference type="Proteomes" id="UP000198634">
    <property type="component" value="Unassembled WGS sequence"/>
</dbReference>
<dbReference type="EMBL" id="FOEP01000001">
    <property type="protein sequence ID" value="SEP62192.1"/>
    <property type="molecule type" value="Genomic_DNA"/>
</dbReference>
<proteinExistence type="predicted"/>
<accession>A0A1H8ZCS3</accession>
<gene>
    <name evidence="2" type="ORF">SAMN04488092_101394</name>
</gene>
<reference evidence="2 3" key="1">
    <citation type="submission" date="2016-10" db="EMBL/GenBank/DDBJ databases">
        <authorList>
            <person name="de Groot N.N."/>
        </authorList>
    </citation>
    <scope>NUCLEOTIDE SEQUENCE [LARGE SCALE GENOMIC DNA]</scope>
    <source>
        <strain evidence="2 3">DSM 22007</strain>
    </source>
</reference>
<dbReference type="OrthoDB" id="7222937at2"/>
<protein>
    <recommendedName>
        <fullName evidence="1">DUF6538 domain-containing protein</fullName>
    </recommendedName>
</protein>
<feature type="domain" description="DUF6538" evidence="1">
    <location>
        <begin position="3"/>
        <end position="58"/>
    </location>
</feature>
<dbReference type="AlphaFoldDB" id="A0A1H8ZCS3"/>
<dbReference type="Pfam" id="PF20172">
    <property type="entry name" value="DUF6538"/>
    <property type="match status" value="1"/>
</dbReference>
<dbReference type="STRING" id="657014.SAMN04488092_101394"/>
<dbReference type="InterPro" id="IPR046668">
    <property type="entry name" value="DUF6538"/>
</dbReference>
<organism evidence="2 3">
    <name type="scientific">Thalassovita taeanensis</name>
    <dbReference type="NCBI Taxonomy" id="657014"/>
    <lineage>
        <taxon>Bacteria</taxon>
        <taxon>Pseudomonadati</taxon>
        <taxon>Pseudomonadota</taxon>
        <taxon>Alphaproteobacteria</taxon>
        <taxon>Rhodobacterales</taxon>
        <taxon>Roseobacteraceae</taxon>
        <taxon>Thalassovita</taxon>
    </lineage>
</organism>
<keyword evidence="3" id="KW-1185">Reference proteome</keyword>
<evidence type="ECO:0000259" key="1">
    <source>
        <dbReference type="Pfam" id="PF20172"/>
    </source>
</evidence>
<name>A0A1H8ZCS3_9RHOB</name>
<dbReference type="RefSeq" id="WP_090267615.1">
    <property type="nucleotide sequence ID" value="NZ_FOEP01000001.1"/>
</dbReference>
<evidence type="ECO:0000313" key="2">
    <source>
        <dbReference type="EMBL" id="SEP62192.1"/>
    </source>
</evidence>
<sequence>MTIVKRGNNYHLRKRVPRRYQDVDERKSVWVSLHMDSLSVAQQKAHAAWQHIVEGWEARLAGDTSDAEKRFEAAKNLAAVRGFRYLPVDCVAELPQDDLLARVGAVKERKDGRPDMRDANAIMGGVSALVLPRFSSGLFRAIFAMKEIKNGNEIHGRVSP</sequence>